<dbReference type="EMBL" id="BGZK01001529">
    <property type="protein sequence ID" value="GBP81774.1"/>
    <property type="molecule type" value="Genomic_DNA"/>
</dbReference>
<dbReference type="Pfam" id="PF07690">
    <property type="entry name" value="MFS_1"/>
    <property type="match status" value="1"/>
</dbReference>
<sequence>MKESNYSNCKKVDNDDSLEQFEIQESVPGFGHRHKQCLILFMCLTTAYSMRACMGVAVVAMTDPPSTTSSATSTNSTFIDRWLDKLMLTPPYPQFKWLKPVQDTILASFFWGYMLLQIPAGHFAHKYGARYLIFGAMMINSLISTCLPWAALYGGHISVIICRILQGLSQACLFPSMHTFFGKWAPLQERGRLTALVYGGQAFGTVLGLPLTGFIAASRLGWPGIFRFYGFLSFCVGLIWFKFGADSPATHPRISAFERNYIERGIGQTGYDTKEKIPVPWRSILTSKGMWAIVLAHIGQTWGQLILYSEIPSFMSKVMKVNIKAVSCWPPAFFLVMLALVPKNIYVVETLLVITCAMKISSHLGFQLNHIDISPNFAGTMMSVSNFASNGVSSLAPITAGYILTKDDDEHLWRYVFYIAAGFYFFSNLAYLYLGTARRAPWDTPSQRHGKNADAEATNPMMN</sequence>
<dbReference type="GO" id="GO:0016020">
    <property type="term" value="C:membrane"/>
    <property type="evidence" value="ECO:0007669"/>
    <property type="project" value="UniProtKB-SubCell"/>
</dbReference>
<dbReference type="PROSITE" id="PS50850">
    <property type="entry name" value="MFS"/>
    <property type="match status" value="1"/>
</dbReference>
<dbReference type="PANTHER" id="PTHR11662">
    <property type="entry name" value="SOLUTE CARRIER FAMILY 17"/>
    <property type="match status" value="1"/>
</dbReference>
<dbReference type="InterPro" id="IPR036259">
    <property type="entry name" value="MFS_trans_sf"/>
</dbReference>
<evidence type="ECO:0000256" key="6">
    <source>
        <dbReference type="ARBA" id="ARBA00023136"/>
    </source>
</evidence>
<evidence type="ECO:0000256" key="7">
    <source>
        <dbReference type="ARBA" id="ARBA00023201"/>
    </source>
</evidence>
<gene>
    <name evidence="11" type="primary">Picot</name>
    <name evidence="11" type="ORF">EVAR_91001_1</name>
</gene>
<evidence type="ECO:0000313" key="11">
    <source>
        <dbReference type="EMBL" id="GBP81774.1"/>
    </source>
</evidence>
<feature type="transmembrane region" description="Helical" evidence="9">
    <location>
        <begin position="38"/>
        <end position="61"/>
    </location>
</feature>
<dbReference type="Proteomes" id="UP000299102">
    <property type="component" value="Unassembled WGS sequence"/>
</dbReference>
<evidence type="ECO:0000256" key="4">
    <source>
        <dbReference type="ARBA" id="ARBA00022989"/>
    </source>
</evidence>
<feature type="domain" description="Major facilitator superfamily (MFS) profile" evidence="10">
    <location>
        <begin position="41"/>
        <end position="463"/>
    </location>
</feature>
<keyword evidence="6 9" id="KW-0472">Membrane</keyword>
<comment type="caution">
    <text evidence="11">The sequence shown here is derived from an EMBL/GenBank/DDBJ whole genome shotgun (WGS) entry which is preliminary data.</text>
</comment>
<proteinExistence type="inferred from homology"/>
<dbReference type="InterPro" id="IPR011701">
    <property type="entry name" value="MFS"/>
</dbReference>
<keyword evidence="12" id="KW-1185">Reference proteome</keyword>
<dbReference type="GO" id="GO:0022857">
    <property type="term" value="F:transmembrane transporter activity"/>
    <property type="evidence" value="ECO:0007669"/>
    <property type="project" value="InterPro"/>
</dbReference>
<keyword evidence="7" id="KW-0406">Ion transport</keyword>
<evidence type="ECO:0000256" key="5">
    <source>
        <dbReference type="ARBA" id="ARBA00023053"/>
    </source>
</evidence>
<feature type="region of interest" description="Disordered" evidence="8">
    <location>
        <begin position="443"/>
        <end position="463"/>
    </location>
</feature>
<feature type="transmembrane region" description="Helical" evidence="9">
    <location>
        <begin position="131"/>
        <end position="151"/>
    </location>
</feature>
<evidence type="ECO:0000256" key="3">
    <source>
        <dbReference type="ARBA" id="ARBA00022692"/>
    </source>
</evidence>
<evidence type="ECO:0000256" key="9">
    <source>
        <dbReference type="SAM" id="Phobius"/>
    </source>
</evidence>
<keyword evidence="3 9" id="KW-0812">Transmembrane</keyword>
<keyword evidence="4 9" id="KW-1133">Transmembrane helix</keyword>
<comment type="subcellular location">
    <subcellularLocation>
        <location evidence="1">Membrane</location>
        <topology evidence="1">Multi-pass membrane protein</topology>
    </subcellularLocation>
</comment>
<dbReference type="PANTHER" id="PTHR11662:SF280">
    <property type="entry name" value="FI21844P1-RELATED"/>
    <property type="match status" value="1"/>
</dbReference>
<reference evidence="11 12" key="1">
    <citation type="journal article" date="2019" name="Commun. Biol.">
        <title>The bagworm genome reveals a unique fibroin gene that provides high tensile strength.</title>
        <authorList>
            <person name="Kono N."/>
            <person name="Nakamura H."/>
            <person name="Ohtoshi R."/>
            <person name="Tomita M."/>
            <person name="Numata K."/>
            <person name="Arakawa K."/>
        </authorList>
    </citation>
    <scope>NUCLEOTIDE SEQUENCE [LARGE SCALE GENOMIC DNA]</scope>
</reference>
<keyword evidence="7" id="KW-0739">Sodium transport</keyword>
<dbReference type="InterPro" id="IPR020846">
    <property type="entry name" value="MFS_dom"/>
</dbReference>
<feature type="transmembrane region" description="Helical" evidence="9">
    <location>
        <begin position="105"/>
        <end position="124"/>
    </location>
</feature>
<keyword evidence="7" id="KW-0813">Transport</keyword>
<protein>
    <submittedName>
        <fullName evidence="11">Inorganic phosphate cotransporter</fullName>
    </submittedName>
</protein>
<keyword evidence="5" id="KW-0915">Sodium</keyword>
<dbReference type="OrthoDB" id="2985014at2759"/>
<feature type="transmembrane region" description="Helical" evidence="9">
    <location>
        <begin position="224"/>
        <end position="243"/>
    </location>
</feature>
<evidence type="ECO:0000256" key="1">
    <source>
        <dbReference type="ARBA" id="ARBA00004141"/>
    </source>
</evidence>
<accession>A0A4C1Z3Z3</accession>
<dbReference type="AlphaFoldDB" id="A0A4C1Z3Z3"/>
<dbReference type="GO" id="GO:0006814">
    <property type="term" value="P:sodium ion transport"/>
    <property type="evidence" value="ECO:0007669"/>
    <property type="project" value="UniProtKB-KW"/>
</dbReference>
<organism evidence="11 12">
    <name type="scientific">Eumeta variegata</name>
    <name type="common">Bagworm moth</name>
    <name type="synonym">Eumeta japonica</name>
    <dbReference type="NCBI Taxonomy" id="151549"/>
    <lineage>
        <taxon>Eukaryota</taxon>
        <taxon>Metazoa</taxon>
        <taxon>Ecdysozoa</taxon>
        <taxon>Arthropoda</taxon>
        <taxon>Hexapoda</taxon>
        <taxon>Insecta</taxon>
        <taxon>Pterygota</taxon>
        <taxon>Neoptera</taxon>
        <taxon>Endopterygota</taxon>
        <taxon>Lepidoptera</taxon>
        <taxon>Glossata</taxon>
        <taxon>Ditrysia</taxon>
        <taxon>Tineoidea</taxon>
        <taxon>Psychidae</taxon>
        <taxon>Oiketicinae</taxon>
        <taxon>Eumeta</taxon>
    </lineage>
</organism>
<evidence type="ECO:0000256" key="2">
    <source>
        <dbReference type="ARBA" id="ARBA00008586"/>
    </source>
</evidence>
<evidence type="ECO:0000259" key="10">
    <source>
        <dbReference type="PROSITE" id="PS50850"/>
    </source>
</evidence>
<dbReference type="InterPro" id="IPR050382">
    <property type="entry name" value="MFS_Na/Anion_cotransporter"/>
</dbReference>
<dbReference type="Gene3D" id="1.20.1250.20">
    <property type="entry name" value="MFS general substrate transporter like domains"/>
    <property type="match status" value="2"/>
</dbReference>
<comment type="similarity">
    <text evidence="2">Belongs to the major facilitator superfamily. Sodium/anion cotransporter family.</text>
</comment>
<evidence type="ECO:0000256" key="8">
    <source>
        <dbReference type="SAM" id="MobiDB-lite"/>
    </source>
</evidence>
<feature type="transmembrane region" description="Helical" evidence="9">
    <location>
        <begin position="416"/>
        <end position="434"/>
    </location>
</feature>
<feature type="transmembrane region" description="Helical" evidence="9">
    <location>
        <begin position="195"/>
        <end position="218"/>
    </location>
</feature>
<dbReference type="GO" id="GO:0006820">
    <property type="term" value="P:monoatomic anion transport"/>
    <property type="evidence" value="ECO:0007669"/>
    <property type="project" value="TreeGrafter"/>
</dbReference>
<name>A0A4C1Z3Z3_EUMVA</name>
<dbReference type="STRING" id="151549.A0A4C1Z3Z3"/>
<dbReference type="SUPFAM" id="SSF103473">
    <property type="entry name" value="MFS general substrate transporter"/>
    <property type="match status" value="1"/>
</dbReference>
<evidence type="ECO:0000313" key="12">
    <source>
        <dbReference type="Proteomes" id="UP000299102"/>
    </source>
</evidence>
<dbReference type="FunFam" id="1.20.1250.20:FF:000144">
    <property type="entry name" value="Picot, isoform B"/>
    <property type="match status" value="1"/>
</dbReference>